<evidence type="ECO:0000313" key="3">
    <source>
        <dbReference type="Proteomes" id="UP000799767"/>
    </source>
</evidence>
<protein>
    <recommendedName>
        <fullName evidence="4">Apple domain-containing protein</fullName>
    </recommendedName>
</protein>
<evidence type="ECO:0000256" key="1">
    <source>
        <dbReference type="SAM" id="SignalP"/>
    </source>
</evidence>
<dbReference type="RefSeq" id="XP_033585888.1">
    <property type="nucleotide sequence ID" value="XM_033737788.1"/>
</dbReference>
<dbReference type="EMBL" id="MU001642">
    <property type="protein sequence ID" value="KAF2479318.1"/>
    <property type="molecule type" value="Genomic_DNA"/>
</dbReference>
<dbReference type="OrthoDB" id="4899074at2759"/>
<sequence length="386" mass="40642">MKIAGHTLAILPLIAPVFAAASEICLTQLGLKSVKSVPTYTSTATAAAPTTTVFVYKTSTHYLGAWYTVTTTKTAVVTATASPVTDIVTSTSTAFSTSTQVTTSSITITSTNTQTSYTTPTTTIATTAGFQNIQDTENSFTLAKKKRSFPVHAPRAVSKVGLAASEYPSVVQCTTTVPNRNTITSTSTVHVVKSVPYFEFSTTTTLTTQTTTTSYPPDVTSISTTTSTSTIATTSTQLAYQTIATTSTYTSYIPGPTVYDVCNPNNQFGPTFTNQGQSYYVDNVENNGPNVGAIFAIVADGADSFLECCNACMTAGSCENFLYRAQNQNCFIMYHQGETCSSQANHPNIMLSAIGSDPGSGYQVGNGNCGFGYSGNSDGSVFPVDQ</sequence>
<evidence type="ECO:0008006" key="4">
    <source>
        <dbReference type="Google" id="ProtNLM"/>
    </source>
</evidence>
<keyword evidence="3" id="KW-1185">Reference proteome</keyword>
<reference evidence="2" key="1">
    <citation type="journal article" date="2020" name="Stud. Mycol.">
        <title>101 Dothideomycetes genomes: a test case for predicting lifestyles and emergence of pathogens.</title>
        <authorList>
            <person name="Haridas S."/>
            <person name="Albert R."/>
            <person name="Binder M."/>
            <person name="Bloem J."/>
            <person name="Labutti K."/>
            <person name="Salamov A."/>
            <person name="Andreopoulos B."/>
            <person name="Baker S."/>
            <person name="Barry K."/>
            <person name="Bills G."/>
            <person name="Bluhm B."/>
            <person name="Cannon C."/>
            <person name="Castanera R."/>
            <person name="Culley D."/>
            <person name="Daum C."/>
            <person name="Ezra D."/>
            <person name="Gonzalez J."/>
            <person name="Henrissat B."/>
            <person name="Kuo A."/>
            <person name="Liang C."/>
            <person name="Lipzen A."/>
            <person name="Lutzoni F."/>
            <person name="Magnuson J."/>
            <person name="Mondo S."/>
            <person name="Nolan M."/>
            <person name="Ohm R."/>
            <person name="Pangilinan J."/>
            <person name="Park H.-J."/>
            <person name="Ramirez L."/>
            <person name="Alfaro M."/>
            <person name="Sun H."/>
            <person name="Tritt A."/>
            <person name="Yoshinaga Y."/>
            <person name="Zwiers L.-H."/>
            <person name="Turgeon B."/>
            <person name="Goodwin S."/>
            <person name="Spatafora J."/>
            <person name="Crous P."/>
            <person name="Grigoriev I."/>
        </authorList>
    </citation>
    <scope>NUCLEOTIDE SEQUENCE</scope>
    <source>
        <strain evidence="2">CBS 113389</strain>
    </source>
</reference>
<feature type="signal peptide" evidence="1">
    <location>
        <begin position="1"/>
        <end position="19"/>
    </location>
</feature>
<keyword evidence="1" id="KW-0732">Signal</keyword>
<feature type="chain" id="PRO_5025366132" description="Apple domain-containing protein" evidence="1">
    <location>
        <begin position="20"/>
        <end position="386"/>
    </location>
</feature>
<name>A0A6A6PH31_9PEZI</name>
<organism evidence="2 3">
    <name type="scientific">Neohortaea acidophila</name>
    <dbReference type="NCBI Taxonomy" id="245834"/>
    <lineage>
        <taxon>Eukaryota</taxon>
        <taxon>Fungi</taxon>
        <taxon>Dikarya</taxon>
        <taxon>Ascomycota</taxon>
        <taxon>Pezizomycotina</taxon>
        <taxon>Dothideomycetes</taxon>
        <taxon>Dothideomycetidae</taxon>
        <taxon>Mycosphaerellales</taxon>
        <taxon>Teratosphaeriaceae</taxon>
        <taxon>Neohortaea</taxon>
    </lineage>
</organism>
<dbReference type="Proteomes" id="UP000799767">
    <property type="component" value="Unassembled WGS sequence"/>
</dbReference>
<proteinExistence type="predicted"/>
<gene>
    <name evidence="2" type="ORF">BDY17DRAFT_328085</name>
</gene>
<evidence type="ECO:0000313" key="2">
    <source>
        <dbReference type="EMBL" id="KAF2479318.1"/>
    </source>
</evidence>
<accession>A0A6A6PH31</accession>
<dbReference type="GeneID" id="54478790"/>
<dbReference type="AlphaFoldDB" id="A0A6A6PH31"/>